<dbReference type="PANTHER" id="PTHR43806:SF11">
    <property type="entry name" value="CEREVISIN-RELATED"/>
    <property type="match status" value="1"/>
</dbReference>
<reference evidence="10" key="1">
    <citation type="submission" date="2009-11" db="EMBL/GenBank/DDBJ databases">
        <title>The complete chromosome 2 of Sphaerobacter thermophilus DSM 20745.</title>
        <authorList>
            <person name="Lucas S."/>
            <person name="Copeland A."/>
            <person name="Lapidus A."/>
            <person name="Glavina del Rio T."/>
            <person name="Dalin E."/>
            <person name="Tice H."/>
            <person name="Bruce D."/>
            <person name="Goodwin L."/>
            <person name="Pitluck S."/>
            <person name="Kyrpides N."/>
            <person name="Mavromatis K."/>
            <person name="Ivanova N."/>
            <person name="Mikhailova N."/>
            <person name="LaButti K.M."/>
            <person name="Clum A."/>
            <person name="Sun H.I."/>
            <person name="Brettin T."/>
            <person name="Detter J.C."/>
            <person name="Han C."/>
            <person name="Larimer F."/>
            <person name="Land M."/>
            <person name="Hauser L."/>
            <person name="Markowitz V."/>
            <person name="Cheng J.F."/>
            <person name="Hugenholtz P."/>
            <person name="Woyke T."/>
            <person name="Wu D."/>
            <person name="Steenblock K."/>
            <person name="Schneider S."/>
            <person name="Pukall R."/>
            <person name="Goeker M."/>
            <person name="Klenk H.P."/>
            <person name="Eisen J.A."/>
        </authorList>
    </citation>
    <scope>NUCLEOTIDE SEQUENCE [LARGE SCALE GENOMIC DNA]</scope>
    <source>
        <strain evidence="10">ATCC 49802 / DSM 20745 / S 6022</strain>
    </source>
</reference>
<keyword evidence="2 6" id="KW-0645">Protease</keyword>
<feature type="active site" description="Charge relay system" evidence="5 6">
    <location>
        <position position="185"/>
    </location>
</feature>
<protein>
    <submittedName>
        <fullName evidence="9">Peptidase S8 and S53 subtilisin kexin sedolisin</fullName>
    </submittedName>
</protein>
<dbReference type="Proteomes" id="UP000002027">
    <property type="component" value="Chromosome 2"/>
</dbReference>
<keyword evidence="10" id="KW-1185">Reference proteome</keyword>
<evidence type="ECO:0000259" key="8">
    <source>
        <dbReference type="Pfam" id="PF00082"/>
    </source>
</evidence>
<dbReference type="InterPro" id="IPR023827">
    <property type="entry name" value="Peptidase_S8_Asp-AS"/>
</dbReference>
<dbReference type="GO" id="GO:0004252">
    <property type="term" value="F:serine-type endopeptidase activity"/>
    <property type="evidence" value="ECO:0007669"/>
    <property type="project" value="UniProtKB-UniRule"/>
</dbReference>
<keyword evidence="3 6" id="KW-0378">Hydrolase</keyword>
<reference evidence="9 10" key="2">
    <citation type="journal article" date="2010" name="Stand. Genomic Sci.">
        <title>Complete genome sequence of Desulfohalobium retbaense type strain (HR(100)).</title>
        <authorList>
            <person name="Spring S."/>
            <person name="Nolan M."/>
            <person name="Lapidus A."/>
            <person name="Glavina Del Rio T."/>
            <person name="Copeland A."/>
            <person name="Tice H."/>
            <person name="Cheng J.F."/>
            <person name="Lucas S."/>
            <person name="Land M."/>
            <person name="Chen F."/>
            <person name="Bruce D."/>
            <person name="Goodwin L."/>
            <person name="Pitluck S."/>
            <person name="Ivanova N."/>
            <person name="Mavromatis K."/>
            <person name="Mikhailova N."/>
            <person name="Pati A."/>
            <person name="Chen A."/>
            <person name="Palaniappan K."/>
            <person name="Hauser L."/>
            <person name="Chang Y.J."/>
            <person name="Jeffries C.D."/>
            <person name="Munk C."/>
            <person name="Kiss H."/>
            <person name="Chain P."/>
            <person name="Han C."/>
            <person name="Brettin T."/>
            <person name="Detter J.C."/>
            <person name="Schuler E."/>
            <person name="Goker M."/>
            <person name="Rohde M."/>
            <person name="Bristow J."/>
            <person name="Eisen J.A."/>
            <person name="Markowitz V."/>
            <person name="Hugenholtz P."/>
            <person name="Kyrpides N.C."/>
            <person name="Klenk H.P."/>
        </authorList>
    </citation>
    <scope>NUCLEOTIDE SEQUENCE [LARGE SCALE GENOMIC DNA]</scope>
    <source>
        <strain evidence="10">ATCC 49802 / DSM 20745 / S 6022</strain>
    </source>
</reference>
<dbReference type="PROSITE" id="PS51892">
    <property type="entry name" value="SUBTILASE"/>
    <property type="match status" value="1"/>
</dbReference>
<dbReference type="PROSITE" id="PS00136">
    <property type="entry name" value="SUBTILASE_ASP"/>
    <property type="match status" value="1"/>
</dbReference>
<name>D1C821_SPHTD</name>
<dbReference type="PANTHER" id="PTHR43806">
    <property type="entry name" value="PEPTIDASE S8"/>
    <property type="match status" value="1"/>
</dbReference>
<evidence type="ECO:0000256" key="4">
    <source>
        <dbReference type="ARBA" id="ARBA00022825"/>
    </source>
</evidence>
<evidence type="ECO:0000256" key="2">
    <source>
        <dbReference type="ARBA" id="ARBA00022670"/>
    </source>
</evidence>
<organism evidence="9 10">
    <name type="scientific">Sphaerobacter thermophilus (strain ATCC 49802 / DSM 20745 / KCCM 41009 / NCIMB 13125 / S 6022)</name>
    <dbReference type="NCBI Taxonomy" id="479434"/>
    <lineage>
        <taxon>Bacteria</taxon>
        <taxon>Pseudomonadati</taxon>
        <taxon>Thermomicrobiota</taxon>
        <taxon>Thermomicrobia</taxon>
        <taxon>Sphaerobacterales</taxon>
        <taxon>Sphaerobacterineae</taxon>
        <taxon>Sphaerobacteraceae</taxon>
        <taxon>Sphaerobacter</taxon>
    </lineage>
</organism>
<dbReference type="Gene3D" id="3.40.50.200">
    <property type="entry name" value="Peptidase S8/S53 domain"/>
    <property type="match status" value="1"/>
</dbReference>
<evidence type="ECO:0000256" key="1">
    <source>
        <dbReference type="ARBA" id="ARBA00011073"/>
    </source>
</evidence>
<dbReference type="EMBL" id="CP001824">
    <property type="protein sequence ID" value="ACZ39964.1"/>
    <property type="molecule type" value="Genomic_DNA"/>
</dbReference>
<dbReference type="Pfam" id="PF00082">
    <property type="entry name" value="Peptidase_S8"/>
    <property type="match status" value="1"/>
</dbReference>
<dbReference type="InterPro" id="IPR036852">
    <property type="entry name" value="Peptidase_S8/S53_dom_sf"/>
</dbReference>
<evidence type="ECO:0000313" key="10">
    <source>
        <dbReference type="Proteomes" id="UP000002027"/>
    </source>
</evidence>
<dbReference type="InterPro" id="IPR050131">
    <property type="entry name" value="Peptidase_S8_subtilisin-like"/>
</dbReference>
<sequence length="679" mass="71780">MTRGIGKGPRAVAALLVLLLGAVFGSLPVSATSDAISQTPPSTDWIVALRPEARYQFQSLHTLVGDAVLKPLEYVPGTYVARFIGRTGAADGVARLLASSAVAYVEPDIRFTYQWEPNDPLLPNQDWVRTIGLPDAWSLTTGTPSVVVAVVDSGVHADHPDLAGKVLEGYNFLQSGSDVSDDVGHGTAVAAIIAARGNDAVGIAGAAMDVTILPVKVGDADGAPVSAIANGVRYAVDHGASVINLSLGAESESATLHQQIQYAYERNVPVVAAAGNDPNRPTFPATYQEPISVGAATHDGADVAPFSSRVSRVDLTAPGMSILSAHWQEGVGATWETVHGTSFAAPMVAGTVALMRAVNPGMSIEAIRAALTGTARQTYPAGTLGGGAGLLDAAAAVRQAYRPAFARTWEAADQPVAALATQRTWLWGPAAFAVGPEPYVETQHGHRLVAYFDKARMEVTDPHADASSPWYVTTGLLATEMITGALQLGHNSFEQRSPANIPVAGDPDDPSGPRYATFAGLVDVPALDEGTVITQTLDQDGRVGSDERLAAYGVTAVDYIPETGHRIASVFAEYLSSSGLVLRDGQYQTGPLFDPAFYASGYPITEAYWARVKLAGEMRDVLVQCFERRCLTYAPDNPEGWKVEMGNVGRHYYQWRTGQYPPEGAAPENPVPLARGPQW</sequence>
<evidence type="ECO:0000256" key="6">
    <source>
        <dbReference type="PROSITE-ProRule" id="PRU01240"/>
    </source>
</evidence>
<dbReference type="PROSITE" id="PS00138">
    <property type="entry name" value="SUBTILASE_SER"/>
    <property type="match status" value="1"/>
</dbReference>
<evidence type="ECO:0000256" key="5">
    <source>
        <dbReference type="PIRSR" id="PIRSR615500-1"/>
    </source>
</evidence>
<dbReference type="PRINTS" id="PR00723">
    <property type="entry name" value="SUBTILISIN"/>
</dbReference>
<dbReference type="STRING" id="479434.Sthe_2549"/>
<dbReference type="KEGG" id="sti:Sthe_2549"/>
<dbReference type="InterPro" id="IPR015500">
    <property type="entry name" value="Peptidase_S8_subtilisin-rel"/>
</dbReference>
<feature type="domain" description="Peptidase S8/S53" evidence="8">
    <location>
        <begin position="145"/>
        <end position="377"/>
    </location>
</feature>
<dbReference type="InParanoid" id="D1C821"/>
<evidence type="ECO:0000256" key="7">
    <source>
        <dbReference type="RuleBase" id="RU003355"/>
    </source>
</evidence>
<evidence type="ECO:0000313" key="9">
    <source>
        <dbReference type="EMBL" id="ACZ39964.1"/>
    </source>
</evidence>
<evidence type="ECO:0000256" key="3">
    <source>
        <dbReference type="ARBA" id="ARBA00022801"/>
    </source>
</evidence>
<proteinExistence type="inferred from homology"/>
<comment type="similarity">
    <text evidence="1 6 7">Belongs to the peptidase S8 family.</text>
</comment>
<keyword evidence="4 6" id="KW-0720">Serine protease</keyword>
<gene>
    <name evidence="9" type="ordered locus">Sthe_2549</name>
</gene>
<dbReference type="InterPro" id="IPR023828">
    <property type="entry name" value="Peptidase_S8_Ser-AS"/>
</dbReference>
<feature type="active site" description="Charge relay system" evidence="5 6">
    <location>
        <position position="342"/>
    </location>
</feature>
<dbReference type="InterPro" id="IPR000209">
    <property type="entry name" value="Peptidase_S8/S53_dom"/>
</dbReference>
<dbReference type="eggNOG" id="COG1404">
    <property type="taxonomic scope" value="Bacteria"/>
</dbReference>
<dbReference type="AlphaFoldDB" id="D1C821"/>
<dbReference type="RefSeq" id="WP_012873004.1">
    <property type="nucleotide sequence ID" value="NC_013524.1"/>
</dbReference>
<dbReference type="SUPFAM" id="SSF52743">
    <property type="entry name" value="Subtilisin-like"/>
    <property type="match status" value="1"/>
</dbReference>
<dbReference type="HOGENOM" id="CLU_404856_0_0_0"/>
<feature type="active site" description="Charge relay system" evidence="5 6">
    <location>
        <position position="152"/>
    </location>
</feature>
<dbReference type="GO" id="GO:0006508">
    <property type="term" value="P:proteolysis"/>
    <property type="evidence" value="ECO:0007669"/>
    <property type="project" value="UniProtKB-KW"/>
</dbReference>
<accession>D1C821</accession>